<dbReference type="RefSeq" id="WP_405287308.1">
    <property type="nucleotide sequence ID" value="NZ_JBBHLI010000008.1"/>
</dbReference>
<comment type="caution">
    <text evidence="1">The sequence shown here is derived from an EMBL/GenBank/DDBJ whole genome shotgun (WGS) entry which is preliminary data.</text>
</comment>
<accession>A0ABU9EBC2</accession>
<reference evidence="1 2" key="1">
    <citation type="submission" date="2024-02" db="EMBL/GenBank/DDBJ databases">
        <title>A novel Gemmatimonadota bacterium.</title>
        <authorList>
            <person name="Du Z.-J."/>
            <person name="Ye Y.-Q."/>
        </authorList>
    </citation>
    <scope>NUCLEOTIDE SEQUENCE [LARGE SCALE GENOMIC DNA]</scope>
    <source>
        <strain evidence="1 2">DH-20</strain>
    </source>
</reference>
<dbReference type="PANTHER" id="PTHR35370">
    <property type="entry name" value="CYTOPLASMIC PROTEIN-RELATED-RELATED"/>
    <property type="match status" value="1"/>
</dbReference>
<dbReference type="EMBL" id="JBBHLI010000008">
    <property type="protein sequence ID" value="MEK9501984.1"/>
    <property type="molecule type" value="Genomic_DNA"/>
</dbReference>
<dbReference type="InterPro" id="IPR010272">
    <property type="entry name" value="T6SS_TssF"/>
</dbReference>
<sequence length="607" mass="67335">MSEELLDYYEMELSFLRRSGAEFARRYPQVASRLQLEANKCDDPHVERLLEGMAFLAGRIHRRLDDDAPELSEALLSVAYPQYVRPIPSMALVQLHLDPDQGQLTSGLEVPAGTALFSRPVDGVPCRFRTGYDTTLWPLRVERASWEPPQGLGLRASRGVVGGLRIRIAAEGVPVGALEMNRLRIHLHGDGSLPWLLYELLLSQAESVVLRPADDPELQRTGRLEAVGFGADEGLLPYPNRSFLPYRYLQEYFAFPEKYLFVDLCGLEAMRGEAWGEAFEVVIPIRSFERPDRQRVLENGVDADVFRLGCTPVVNLFEKTSEPVLLNHRQHEYPVVADARRRASTRIYSVEGVQPVMGGGRSPVTFEPLHGGLGQPRASDEDRVLWYARRMETGAAGGREADVAISFADAQARLVRPDLDAVMVDLVCYNGTLPGRLPFGDENGDFEMAGSGPIDRIVTVVKPTNPVVAPLGRAQMWRLVSQLAVNYVSLVDDGPETLRQLLRLHNPSDRPGSEARIRSLVDISGRPGHARIDGTHGPTFVRGIRVEITLDEEGFAGGGAYLFASVLDRFLGLSVSVNSFCQVTALTRQRKEPLGRWPARSGRKVLL</sequence>
<dbReference type="PANTHER" id="PTHR35370:SF1">
    <property type="entry name" value="TYPE VI SECRETION SYSTEM COMPONENT TSSF1"/>
    <property type="match status" value="1"/>
</dbReference>
<dbReference type="Proteomes" id="UP001484239">
    <property type="component" value="Unassembled WGS sequence"/>
</dbReference>
<dbReference type="Pfam" id="PF05947">
    <property type="entry name" value="T6SS_TssF"/>
    <property type="match status" value="1"/>
</dbReference>
<protein>
    <submittedName>
        <fullName evidence="1">Type VI secretion system baseplate subunit TssF</fullName>
    </submittedName>
</protein>
<name>A0ABU9EBC2_9BACT</name>
<evidence type="ECO:0000313" key="2">
    <source>
        <dbReference type="Proteomes" id="UP001484239"/>
    </source>
</evidence>
<organism evidence="1 2">
    <name type="scientific">Gaopeijia maritima</name>
    <dbReference type="NCBI Taxonomy" id="3119007"/>
    <lineage>
        <taxon>Bacteria</taxon>
        <taxon>Pseudomonadati</taxon>
        <taxon>Gemmatimonadota</taxon>
        <taxon>Longimicrobiia</taxon>
        <taxon>Gaopeijiales</taxon>
        <taxon>Gaopeijiaceae</taxon>
        <taxon>Gaopeijia</taxon>
    </lineage>
</organism>
<dbReference type="PIRSF" id="PIRSF028304">
    <property type="entry name" value="UCP028304"/>
    <property type="match status" value="1"/>
</dbReference>
<dbReference type="NCBIfam" id="TIGR03359">
    <property type="entry name" value="VI_chp_6"/>
    <property type="match status" value="1"/>
</dbReference>
<keyword evidence="2" id="KW-1185">Reference proteome</keyword>
<gene>
    <name evidence="1" type="primary">tssF</name>
    <name evidence="1" type="ORF">WI372_13405</name>
</gene>
<evidence type="ECO:0000313" key="1">
    <source>
        <dbReference type="EMBL" id="MEK9501984.1"/>
    </source>
</evidence>
<proteinExistence type="predicted"/>